<organism evidence="2 3">
    <name type="scientific">Sorghum bicolor</name>
    <name type="common">Sorghum</name>
    <name type="synonym">Sorghum vulgare</name>
    <dbReference type="NCBI Taxonomy" id="4558"/>
    <lineage>
        <taxon>Eukaryota</taxon>
        <taxon>Viridiplantae</taxon>
        <taxon>Streptophyta</taxon>
        <taxon>Embryophyta</taxon>
        <taxon>Tracheophyta</taxon>
        <taxon>Spermatophyta</taxon>
        <taxon>Magnoliopsida</taxon>
        <taxon>Liliopsida</taxon>
        <taxon>Poales</taxon>
        <taxon>Poaceae</taxon>
        <taxon>PACMAD clade</taxon>
        <taxon>Panicoideae</taxon>
        <taxon>Andropogonodae</taxon>
        <taxon>Andropogoneae</taxon>
        <taxon>Sorghinae</taxon>
        <taxon>Sorghum</taxon>
    </lineage>
</organism>
<accession>A0A921QDK2</accession>
<name>A0A921QDK2_SORBI</name>
<dbReference type="AlphaFoldDB" id="A0A921QDK2"/>
<feature type="compositionally biased region" description="Pro residues" evidence="1">
    <location>
        <begin position="25"/>
        <end position="36"/>
    </location>
</feature>
<dbReference type="Proteomes" id="UP000807115">
    <property type="component" value="Chromosome 8"/>
</dbReference>
<proteinExistence type="predicted"/>
<feature type="region of interest" description="Disordered" evidence="1">
    <location>
        <begin position="1"/>
        <end position="45"/>
    </location>
</feature>
<reference evidence="2" key="2">
    <citation type="submission" date="2020-10" db="EMBL/GenBank/DDBJ databases">
        <authorList>
            <person name="Cooper E.A."/>
            <person name="Brenton Z.W."/>
            <person name="Flinn B.S."/>
            <person name="Jenkins J."/>
            <person name="Shu S."/>
            <person name="Flowers D."/>
            <person name="Luo F."/>
            <person name="Wang Y."/>
            <person name="Xia P."/>
            <person name="Barry K."/>
            <person name="Daum C."/>
            <person name="Lipzen A."/>
            <person name="Yoshinaga Y."/>
            <person name="Schmutz J."/>
            <person name="Saski C."/>
            <person name="Vermerris W."/>
            <person name="Kresovich S."/>
        </authorList>
    </citation>
    <scope>NUCLEOTIDE SEQUENCE</scope>
</reference>
<evidence type="ECO:0000256" key="1">
    <source>
        <dbReference type="SAM" id="MobiDB-lite"/>
    </source>
</evidence>
<evidence type="ECO:0000313" key="2">
    <source>
        <dbReference type="EMBL" id="KAG0519843.1"/>
    </source>
</evidence>
<reference evidence="2" key="1">
    <citation type="journal article" date="2019" name="BMC Genomics">
        <title>A new reference genome for Sorghum bicolor reveals high levels of sequence similarity between sweet and grain genotypes: implications for the genetics of sugar metabolism.</title>
        <authorList>
            <person name="Cooper E.A."/>
            <person name="Brenton Z.W."/>
            <person name="Flinn B.S."/>
            <person name="Jenkins J."/>
            <person name="Shu S."/>
            <person name="Flowers D."/>
            <person name="Luo F."/>
            <person name="Wang Y."/>
            <person name="Xia P."/>
            <person name="Barry K."/>
            <person name="Daum C."/>
            <person name="Lipzen A."/>
            <person name="Yoshinaga Y."/>
            <person name="Schmutz J."/>
            <person name="Saski C."/>
            <person name="Vermerris W."/>
            <person name="Kresovich S."/>
        </authorList>
    </citation>
    <scope>NUCLEOTIDE SEQUENCE</scope>
</reference>
<comment type="caution">
    <text evidence="2">The sequence shown here is derived from an EMBL/GenBank/DDBJ whole genome shotgun (WGS) entry which is preliminary data.</text>
</comment>
<gene>
    <name evidence="2" type="ORF">BDA96_08G021200</name>
</gene>
<evidence type="ECO:0000313" key="3">
    <source>
        <dbReference type="Proteomes" id="UP000807115"/>
    </source>
</evidence>
<dbReference type="EMBL" id="CM027687">
    <property type="protein sequence ID" value="KAG0519843.1"/>
    <property type="molecule type" value="Genomic_DNA"/>
</dbReference>
<protein>
    <submittedName>
        <fullName evidence="2">Uncharacterized protein</fullName>
    </submittedName>
</protein>
<sequence>MAPSVMATWRRRPPPPSRLHSRGSSPPPDSPSPAAPPTAKGSAAFRTRVADPRHLPAAAIVDDGGAAEAAAEDGVPAALQLLGALAPRVQQGRLPGPREEREVARVQRRQTLQKIFYFLTLYISHSIDN</sequence>